<dbReference type="InterPro" id="IPR004879">
    <property type="entry name" value="Ssp411-like_TRX"/>
</dbReference>
<keyword evidence="6" id="KW-1185">Reference proteome</keyword>
<dbReference type="AlphaFoldDB" id="A0A7G5XKS3"/>
<dbReference type="InterPro" id="IPR051099">
    <property type="entry name" value="AGR/TXD"/>
</dbReference>
<dbReference type="SUPFAM" id="SSF52833">
    <property type="entry name" value="Thioredoxin-like"/>
    <property type="match status" value="1"/>
</dbReference>
<feature type="domain" description="Spermatogenesis-associated protein 20-like TRX" evidence="4">
    <location>
        <begin position="16"/>
        <end position="94"/>
    </location>
</feature>
<gene>
    <name evidence="5" type="ORF">H4075_07805</name>
</gene>
<dbReference type="PANTHER" id="PTHR15337">
    <property type="entry name" value="ANTERIOR GRADIENT PROTEIN-RELATED"/>
    <property type="match status" value="1"/>
</dbReference>
<evidence type="ECO:0000313" key="5">
    <source>
        <dbReference type="EMBL" id="QNA46076.1"/>
    </source>
</evidence>
<evidence type="ECO:0000256" key="2">
    <source>
        <dbReference type="ARBA" id="ARBA00023284"/>
    </source>
</evidence>
<evidence type="ECO:0000313" key="6">
    <source>
        <dbReference type="Proteomes" id="UP000515344"/>
    </source>
</evidence>
<evidence type="ECO:0000256" key="1">
    <source>
        <dbReference type="ARBA" id="ARBA00022729"/>
    </source>
</evidence>
<accession>A0A7G5XKS3</accession>
<proteinExistence type="predicted"/>
<organism evidence="5 6">
    <name type="scientific">Lacibacter sediminis</name>
    <dbReference type="NCBI Taxonomy" id="2760713"/>
    <lineage>
        <taxon>Bacteria</taxon>
        <taxon>Pseudomonadati</taxon>
        <taxon>Bacteroidota</taxon>
        <taxon>Chitinophagia</taxon>
        <taxon>Chitinophagales</taxon>
        <taxon>Chitinophagaceae</taxon>
        <taxon>Lacibacter</taxon>
    </lineage>
</organism>
<dbReference type="InterPro" id="IPR036249">
    <property type="entry name" value="Thioredoxin-like_sf"/>
</dbReference>
<dbReference type="KEGG" id="lacs:H4075_07805"/>
<dbReference type="EMBL" id="CP060007">
    <property type="protein sequence ID" value="QNA46076.1"/>
    <property type="molecule type" value="Genomic_DNA"/>
</dbReference>
<dbReference type="PANTHER" id="PTHR15337:SF11">
    <property type="entry name" value="THIOREDOXIN DOMAIN-CONTAINING PROTEIN"/>
    <property type="match status" value="1"/>
</dbReference>
<evidence type="ECO:0000259" key="4">
    <source>
        <dbReference type="Pfam" id="PF03190"/>
    </source>
</evidence>
<feature type="chain" id="PRO_5028811477" evidence="3">
    <location>
        <begin position="26"/>
        <end position="177"/>
    </location>
</feature>
<keyword evidence="1 3" id="KW-0732">Signal</keyword>
<dbReference type="RefSeq" id="WP_182805683.1">
    <property type="nucleotide sequence ID" value="NZ_CP060007.1"/>
</dbReference>
<dbReference type="Gene3D" id="3.40.30.10">
    <property type="entry name" value="Glutaredoxin"/>
    <property type="match status" value="1"/>
</dbReference>
<evidence type="ECO:0000256" key="3">
    <source>
        <dbReference type="SAM" id="SignalP"/>
    </source>
</evidence>
<feature type="signal peptide" evidence="3">
    <location>
        <begin position="1"/>
        <end position="25"/>
    </location>
</feature>
<reference evidence="6" key="1">
    <citation type="submission" date="2020-08" db="EMBL/GenBank/DDBJ databases">
        <title>Lacibacter sp. S13-6-6 genome sequencing.</title>
        <authorList>
            <person name="Jin L."/>
        </authorList>
    </citation>
    <scope>NUCLEOTIDE SEQUENCE [LARGE SCALE GENOMIC DNA]</scope>
    <source>
        <strain evidence="6">S13-6-6</strain>
    </source>
</reference>
<dbReference type="PROSITE" id="PS00194">
    <property type="entry name" value="THIOREDOXIN_1"/>
    <property type="match status" value="1"/>
</dbReference>
<sequence length="177" mass="20831">MQKFCFYSALFFLFISISSFQQKNAKEKMNWISLEEAELKMKTEPRPILIDLYTDWCGWCKVMDRKTYTSQDLIKYLNTNFYTVKLNAETKSEVKWKGNTYKFNPSYKTNEIAITLTNGELAYPTTVIIPSLNDDPQPISGMLEVKEMEMVAKYFAENKYGRVSFDDYAKNFKPSWK</sequence>
<dbReference type="InterPro" id="IPR017937">
    <property type="entry name" value="Thioredoxin_CS"/>
</dbReference>
<name>A0A7G5XKS3_9BACT</name>
<dbReference type="Pfam" id="PF03190">
    <property type="entry name" value="Thioredox_DsbH"/>
    <property type="match status" value="1"/>
</dbReference>
<keyword evidence="2" id="KW-0676">Redox-active center</keyword>
<protein>
    <submittedName>
        <fullName evidence="5">DUF255 domain-containing protein</fullName>
    </submittedName>
</protein>
<dbReference type="Proteomes" id="UP000515344">
    <property type="component" value="Chromosome"/>
</dbReference>